<dbReference type="FunFam" id="1.20.5.110:FF:000023">
    <property type="entry name" value="Syntaxin 3"/>
    <property type="match status" value="1"/>
</dbReference>
<keyword evidence="15" id="KW-1185">Reference proteome</keyword>
<feature type="region of interest" description="Disordered" evidence="11">
    <location>
        <begin position="57"/>
        <end position="78"/>
    </location>
</feature>
<keyword evidence="7 12" id="KW-0472">Membrane</keyword>
<dbReference type="InterPro" id="IPR010989">
    <property type="entry name" value="SNARE"/>
</dbReference>
<accession>A0A8T1S1U0</accession>
<dbReference type="GO" id="GO:0005886">
    <property type="term" value="C:plasma membrane"/>
    <property type="evidence" value="ECO:0007669"/>
    <property type="project" value="UniProtKB-ARBA"/>
</dbReference>
<dbReference type="InterPro" id="IPR031186">
    <property type="entry name" value="STX3_SNARE"/>
</dbReference>
<sequence>PLRAAARSGRATDSKGGGDGSWAIVFWSNEPPTPSLAWAGSRRRTIPRASAGARTSWSEAGCRGSGAGSLHLRGGAAGRRGTMKDRLEQFKAKQDQDDDADDVEIAIENTGFMDEFFSEIEETRQNIEKIAEHVEGAKKLYSIILSAPIPEQKTKDDLEQLTAEIKKIANSVRNKLKSMERSIEQDEVRSSADLRIRKSQHSVLSRKFVDVMTKYNEAQVDFRERSKGRIQRQLEITGKNTTDEELEEMLESGNPSIFTSGIMDSQISKQALSEIEGRHKDIVRLESSIKELHDMFVDIAMLVENQGGVIDNIELNMMHAVDHIEKARDETKKALVYKKKAHKGAMIDRIETNMDQSVGFVERAVAETKMAVKYQSEARRKKIMIMICCIILAIILASTIGGIFA</sequence>
<gene>
    <name evidence="14" type="primary">STX3</name>
    <name evidence="14" type="ORF">G0U57_000441</name>
</gene>
<dbReference type="CDD" id="cd15881">
    <property type="entry name" value="SNARE_syntaxin3"/>
    <property type="match status" value="1"/>
</dbReference>
<dbReference type="Pfam" id="PF05739">
    <property type="entry name" value="SNARE"/>
    <property type="match status" value="1"/>
</dbReference>
<dbReference type="Gene3D" id="1.20.58.70">
    <property type="match status" value="1"/>
</dbReference>
<dbReference type="PROSITE" id="PS00914">
    <property type="entry name" value="SYNTAXIN"/>
    <property type="match status" value="1"/>
</dbReference>
<dbReference type="GO" id="GO:0000149">
    <property type="term" value="F:SNARE binding"/>
    <property type="evidence" value="ECO:0007669"/>
    <property type="project" value="TreeGrafter"/>
</dbReference>
<dbReference type="Pfam" id="PF00804">
    <property type="entry name" value="Syntaxin"/>
    <property type="match status" value="1"/>
</dbReference>
<dbReference type="InterPro" id="IPR006012">
    <property type="entry name" value="Syntaxin/epimorphin_CS"/>
</dbReference>
<dbReference type="CDD" id="cd00179">
    <property type="entry name" value="SynN"/>
    <property type="match status" value="1"/>
</dbReference>
<evidence type="ECO:0000256" key="9">
    <source>
        <dbReference type="RuleBase" id="RU003858"/>
    </source>
</evidence>
<dbReference type="SUPFAM" id="SSF47661">
    <property type="entry name" value="t-snare proteins"/>
    <property type="match status" value="1"/>
</dbReference>
<evidence type="ECO:0000256" key="7">
    <source>
        <dbReference type="ARBA" id="ARBA00023136"/>
    </source>
</evidence>
<dbReference type="Gene3D" id="1.20.5.110">
    <property type="match status" value="2"/>
</dbReference>
<comment type="subcellular location">
    <subcellularLocation>
        <location evidence="1">Membrane</location>
        <topology evidence="1">Single-pass type IV membrane protein</topology>
    </subcellularLocation>
</comment>
<dbReference type="FunFam" id="1.20.58.70:FF:000001">
    <property type="entry name" value="Syntaxin 3"/>
    <property type="match status" value="1"/>
</dbReference>
<protein>
    <recommendedName>
        <fullName evidence="8">Syntaxin-3</fullName>
    </recommendedName>
</protein>
<dbReference type="InterPro" id="IPR006011">
    <property type="entry name" value="Syntaxin_N"/>
</dbReference>
<evidence type="ECO:0000259" key="13">
    <source>
        <dbReference type="PROSITE" id="PS50192"/>
    </source>
</evidence>
<dbReference type="SMART" id="SM00503">
    <property type="entry name" value="SynN"/>
    <property type="match status" value="1"/>
</dbReference>
<dbReference type="EMBL" id="JAHGAV010001061">
    <property type="protein sequence ID" value="KAG6922936.1"/>
    <property type="molecule type" value="Genomic_DNA"/>
</dbReference>
<dbReference type="GO" id="GO:0006886">
    <property type="term" value="P:intracellular protein transport"/>
    <property type="evidence" value="ECO:0007669"/>
    <property type="project" value="InterPro"/>
</dbReference>
<evidence type="ECO:0000256" key="3">
    <source>
        <dbReference type="ARBA" id="ARBA00022448"/>
    </source>
</evidence>
<feature type="domain" description="T-SNARE coiled-coil homology" evidence="13">
    <location>
        <begin position="272"/>
        <end position="334"/>
    </location>
</feature>
<comment type="similarity">
    <text evidence="2 9">Belongs to the syntaxin family.</text>
</comment>
<organism evidence="14 15">
    <name type="scientific">Chelydra serpentina</name>
    <name type="common">Snapping turtle</name>
    <name type="synonym">Testudo serpentina</name>
    <dbReference type="NCBI Taxonomy" id="8475"/>
    <lineage>
        <taxon>Eukaryota</taxon>
        <taxon>Metazoa</taxon>
        <taxon>Chordata</taxon>
        <taxon>Craniata</taxon>
        <taxon>Vertebrata</taxon>
        <taxon>Euteleostomi</taxon>
        <taxon>Archelosauria</taxon>
        <taxon>Testudinata</taxon>
        <taxon>Testudines</taxon>
        <taxon>Cryptodira</taxon>
        <taxon>Durocryptodira</taxon>
        <taxon>Americhelydia</taxon>
        <taxon>Chelydroidea</taxon>
        <taxon>Chelydridae</taxon>
        <taxon>Chelydra</taxon>
    </lineage>
</organism>
<comment type="caution">
    <text evidence="14">The sequence shown here is derived from an EMBL/GenBank/DDBJ whole genome shotgun (WGS) entry which is preliminary data.</text>
</comment>
<evidence type="ECO:0000256" key="8">
    <source>
        <dbReference type="ARBA" id="ARBA00072670"/>
    </source>
</evidence>
<evidence type="ECO:0000256" key="5">
    <source>
        <dbReference type="ARBA" id="ARBA00022989"/>
    </source>
</evidence>
<keyword evidence="3" id="KW-0813">Transport</keyword>
<evidence type="ECO:0000256" key="1">
    <source>
        <dbReference type="ARBA" id="ARBA00004211"/>
    </source>
</evidence>
<dbReference type="GO" id="GO:0012505">
    <property type="term" value="C:endomembrane system"/>
    <property type="evidence" value="ECO:0007669"/>
    <property type="project" value="TreeGrafter"/>
</dbReference>
<dbReference type="OrthoDB" id="10255013at2759"/>
<evidence type="ECO:0000256" key="12">
    <source>
        <dbReference type="SAM" id="Phobius"/>
    </source>
</evidence>
<dbReference type="SMART" id="SM00397">
    <property type="entry name" value="t_SNARE"/>
    <property type="match status" value="1"/>
</dbReference>
<dbReference type="InterPro" id="IPR045242">
    <property type="entry name" value="Syntaxin"/>
</dbReference>
<reference evidence="14 15" key="1">
    <citation type="journal article" date="2020" name="G3 (Bethesda)">
        <title>Draft Genome of the Common Snapping Turtle, Chelydra serpentina, a Model for Phenotypic Plasticity in Reptiles.</title>
        <authorList>
            <person name="Das D."/>
            <person name="Singh S.K."/>
            <person name="Bierstedt J."/>
            <person name="Erickson A."/>
            <person name="Galli G.L.J."/>
            <person name="Crossley D.A. 2nd"/>
            <person name="Rhen T."/>
        </authorList>
    </citation>
    <scope>NUCLEOTIDE SEQUENCE [LARGE SCALE GENOMIC DNA]</scope>
    <source>
        <strain evidence="14">KW</strain>
    </source>
</reference>
<dbReference type="PROSITE" id="PS50192">
    <property type="entry name" value="T_SNARE"/>
    <property type="match status" value="1"/>
</dbReference>
<feature type="non-terminal residue" evidence="14">
    <location>
        <position position="1"/>
    </location>
</feature>
<dbReference type="AlphaFoldDB" id="A0A8T1S1U0"/>
<proteinExistence type="inferred from homology"/>
<feature type="coiled-coil region" evidence="10">
    <location>
        <begin position="113"/>
        <end position="189"/>
    </location>
</feature>
<evidence type="ECO:0000256" key="6">
    <source>
        <dbReference type="ARBA" id="ARBA00023054"/>
    </source>
</evidence>
<name>A0A8T1S1U0_CHESE</name>
<dbReference type="GO" id="GO:0120025">
    <property type="term" value="C:plasma membrane bounded cell projection"/>
    <property type="evidence" value="ECO:0007669"/>
    <property type="project" value="UniProtKB-ARBA"/>
</dbReference>
<dbReference type="PANTHER" id="PTHR19957:SF34">
    <property type="entry name" value="SYNTAXIN-3"/>
    <property type="match status" value="1"/>
</dbReference>
<dbReference type="GO" id="GO:0031201">
    <property type="term" value="C:SNARE complex"/>
    <property type="evidence" value="ECO:0007669"/>
    <property type="project" value="TreeGrafter"/>
</dbReference>
<keyword evidence="6 10" id="KW-0175">Coiled coil</keyword>
<dbReference type="GO" id="GO:0005484">
    <property type="term" value="F:SNAP receptor activity"/>
    <property type="evidence" value="ECO:0007669"/>
    <property type="project" value="InterPro"/>
</dbReference>
<dbReference type="PANTHER" id="PTHR19957">
    <property type="entry name" value="SYNTAXIN"/>
    <property type="match status" value="1"/>
</dbReference>
<dbReference type="GO" id="GO:0006906">
    <property type="term" value="P:vesicle fusion"/>
    <property type="evidence" value="ECO:0007669"/>
    <property type="project" value="TreeGrafter"/>
</dbReference>
<feature type="transmembrane region" description="Helical" evidence="12">
    <location>
        <begin position="383"/>
        <end position="404"/>
    </location>
</feature>
<evidence type="ECO:0000313" key="15">
    <source>
        <dbReference type="Proteomes" id="UP000765507"/>
    </source>
</evidence>
<evidence type="ECO:0000313" key="14">
    <source>
        <dbReference type="EMBL" id="KAG6922936.1"/>
    </source>
</evidence>
<evidence type="ECO:0000256" key="4">
    <source>
        <dbReference type="ARBA" id="ARBA00022692"/>
    </source>
</evidence>
<feature type="region of interest" description="Disordered" evidence="11">
    <location>
        <begin position="1"/>
        <end position="21"/>
    </location>
</feature>
<evidence type="ECO:0000256" key="11">
    <source>
        <dbReference type="SAM" id="MobiDB-lite"/>
    </source>
</evidence>
<evidence type="ECO:0000256" key="2">
    <source>
        <dbReference type="ARBA" id="ARBA00009063"/>
    </source>
</evidence>
<keyword evidence="5 12" id="KW-1133">Transmembrane helix</keyword>
<dbReference type="GO" id="GO:0048278">
    <property type="term" value="P:vesicle docking"/>
    <property type="evidence" value="ECO:0007669"/>
    <property type="project" value="TreeGrafter"/>
</dbReference>
<dbReference type="InterPro" id="IPR000727">
    <property type="entry name" value="T_SNARE_dom"/>
</dbReference>
<evidence type="ECO:0000256" key="10">
    <source>
        <dbReference type="SAM" id="Coils"/>
    </source>
</evidence>
<dbReference type="GO" id="GO:0098794">
    <property type="term" value="C:postsynapse"/>
    <property type="evidence" value="ECO:0007669"/>
    <property type="project" value="TreeGrafter"/>
</dbReference>
<dbReference type="GO" id="GO:0098967">
    <property type="term" value="P:exocytic insertion of neurotransmitter receptor to postsynaptic membrane"/>
    <property type="evidence" value="ECO:0007669"/>
    <property type="project" value="TreeGrafter"/>
</dbReference>
<dbReference type="Proteomes" id="UP000765507">
    <property type="component" value="Unassembled WGS sequence"/>
</dbReference>
<keyword evidence="4 12" id="KW-0812">Transmembrane</keyword>